<name>A0A426QHT1_9GAMM</name>
<dbReference type="SUPFAM" id="SSF47240">
    <property type="entry name" value="Ferritin-like"/>
    <property type="match status" value="1"/>
</dbReference>
<comment type="caution">
    <text evidence="3">The sequence shown here is derived from an EMBL/GenBank/DDBJ whole genome shotgun (WGS) entry which is preliminary data.</text>
</comment>
<dbReference type="EMBL" id="QZMU01000001">
    <property type="protein sequence ID" value="RRQ21307.1"/>
    <property type="molecule type" value="Genomic_DNA"/>
</dbReference>
<proteinExistence type="predicted"/>
<sequence>MRPAGRQIQNRPMCAEPQNPTQSPARDALALGIAIERHNARCFEEWACRFRAYDPAVAEFLDALAREEHEHEHQLIGLYHETFGKAEPVPEQAPPEALQQYLPRFAAFGEHFLITEAWVAYNLLAAALDIERFTRNFYTELLEQTKDAAQADIYRQLAAFEEEHERAFEERLAKLEQPAD</sequence>
<gene>
    <name evidence="3" type="ORF">D6C00_04670</name>
</gene>
<reference evidence="3 4" key="1">
    <citation type="journal article" date="2010" name="Int. J. Syst. Evol. Microbiol.">
        <title>Thiohalobacter thiocyanaticus gen. nov., sp. nov., a moderately halophilic, sulfur-oxidizing gammaproteobacterium from hypersaline lakes, that utilizes thiocyanate.</title>
        <authorList>
            <person name="Sorokin D.Y."/>
            <person name="Kovaleva O.L."/>
            <person name="Tourova T.P."/>
            <person name="Muyzer G."/>
        </authorList>
    </citation>
    <scope>NUCLEOTIDE SEQUENCE [LARGE SCALE GENOMIC DNA]</scope>
    <source>
        <strain evidence="3 4">Hrh1</strain>
    </source>
</reference>
<evidence type="ECO:0000313" key="4">
    <source>
        <dbReference type="Proteomes" id="UP000287798"/>
    </source>
</evidence>
<dbReference type="Gene3D" id="1.20.1260.10">
    <property type="match status" value="1"/>
</dbReference>
<accession>A0A426QHT1</accession>
<dbReference type="InterPro" id="IPR012347">
    <property type="entry name" value="Ferritin-like"/>
</dbReference>
<evidence type="ECO:0000259" key="2">
    <source>
        <dbReference type="Pfam" id="PF02915"/>
    </source>
</evidence>
<evidence type="ECO:0000256" key="1">
    <source>
        <dbReference type="SAM" id="MobiDB-lite"/>
    </source>
</evidence>
<dbReference type="AlphaFoldDB" id="A0A426QHT1"/>
<feature type="region of interest" description="Disordered" evidence="1">
    <location>
        <begin position="1"/>
        <end position="25"/>
    </location>
</feature>
<dbReference type="GO" id="GO:0016491">
    <property type="term" value="F:oxidoreductase activity"/>
    <property type="evidence" value="ECO:0007669"/>
    <property type="project" value="InterPro"/>
</dbReference>
<dbReference type="GO" id="GO:0046872">
    <property type="term" value="F:metal ion binding"/>
    <property type="evidence" value="ECO:0007669"/>
    <property type="project" value="InterPro"/>
</dbReference>
<evidence type="ECO:0000313" key="3">
    <source>
        <dbReference type="EMBL" id="RRQ21307.1"/>
    </source>
</evidence>
<dbReference type="InterPro" id="IPR003251">
    <property type="entry name" value="Rr_diiron-bd_dom"/>
</dbReference>
<dbReference type="InterPro" id="IPR009078">
    <property type="entry name" value="Ferritin-like_SF"/>
</dbReference>
<keyword evidence="4" id="KW-1185">Reference proteome</keyword>
<protein>
    <recommendedName>
        <fullName evidence="2">Rubrerythrin diiron-binding domain-containing protein</fullName>
    </recommendedName>
</protein>
<organism evidence="3 4">
    <name type="scientific">Thiohalobacter thiocyanaticus</name>
    <dbReference type="NCBI Taxonomy" id="585455"/>
    <lineage>
        <taxon>Bacteria</taxon>
        <taxon>Pseudomonadati</taxon>
        <taxon>Pseudomonadota</taxon>
        <taxon>Gammaproteobacteria</taxon>
        <taxon>Thiohalobacterales</taxon>
        <taxon>Thiohalobacteraceae</taxon>
        <taxon>Thiohalobacter</taxon>
    </lineage>
</organism>
<dbReference type="Proteomes" id="UP000287798">
    <property type="component" value="Unassembled WGS sequence"/>
</dbReference>
<feature type="domain" description="Rubrerythrin diiron-binding" evidence="2">
    <location>
        <begin position="27"/>
        <end position="89"/>
    </location>
</feature>
<dbReference type="Pfam" id="PF02915">
    <property type="entry name" value="Rubrerythrin"/>
    <property type="match status" value="1"/>
</dbReference>